<dbReference type="SUPFAM" id="SSF54001">
    <property type="entry name" value="Cysteine proteinases"/>
    <property type="match status" value="2"/>
</dbReference>
<dbReference type="AlphaFoldDB" id="A0AAW0HZP8"/>
<keyword evidence="7" id="KW-1185">Reference proteome</keyword>
<accession>A0AAW0HZP8</accession>
<dbReference type="FunFam" id="3.30.2140.20:FF:000001">
    <property type="entry name" value="Arylamine N-acetyltransferase 1"/>
    <property type="match status" value="2"/>
</dbReference>
<keyword evidence="3 5" id="KW-0808">Transferase</keyword>
<evidence type="ECO:0000256" key="2">
    <source>
        <dbReference type="ARBA" id="ARBA00012701"/>
    </source>
</evidence>
<name>A0AAW0HZP8_MYOGA</name>
<dbReference type="EMBL" id="JBBHLL010000270">
    <property type="protein sequence ID" value="KAK7807502.1"/>
    <property type="molecule type" value="Genomic_DNA"/>
</dbReference>
<keyword evidence="4 5" id="KW-0012">Acyltransferase</keyword>
<evidence type="ECO:0000256" key="4">
    <source>
        <dbReference type="ARBA" id="ARBA00023315"/>
    </source>
</evidence>
<dbReference type="InterPro" id="IPR001447">
    <property type="entry name" value="Arylamine_N-AcTrfase"/>
</dbReference>
<dbReference type="GO" id="GO:0004060">
    <property type="term" value="F:arylamine N-acetyltransferase activity"/>
    <property type="evidence" value="ECO:0007669"/>
    <property type="project" value="UniProtKB-EC"/>
</dbReference>
<sequence>GTMDITAYFERIGYKNPVNKLDLDTLTEVLQHQMRTVPFENLNMHCGEAMNLDLEATFDHIVRKKRGGWCLQANHLLYWALTKMGFETTMLGGYVYILPVNKYSREMIHLVVQVTISDRNYIVDAAFGGSCQIWEPLELVSGKDQPQVPGIFRLTEENGTWYLDQIRREQCVPNQEFANSDLLEKSEYRKVYSFTLEPRTIEDFESMNTYLQTSSTSVFIHTSFCALQTPEGVCCLIGSTFASRKFSYKDNVDLVEFKNVNEEEIEEILKAVFGVSLERKLVPKNDLSAGILVFLAAILTMDIDAYFERIGYQNSRNKPDLQTLTEILQHQIRTVPFENLNIHCGEPMELGLESIFDQIVRKKRGGWCLQVNHLLYWALTKMGFETTILGGYVFNTLANKYSTGMIHLLVQVTISDKNYIVDAGFGRSYQMWEPLELVSGKDQPQVPGIFRLTEENGTWYLDQIRREQCIPNQEFANSDLLEKSEYRKVYSFTLEPRTIEDFESMNTYLQTSPASVFTSKSFCSLQTPVGVHCLVGSTLTYRRFSYKDNIDLVEFKSLKEEEIEDVLKTIFGVSLEKKLVPKH</sequence>
<dbReference type="EC" id="2.3.1.5" evidence="2"/>
<dbReference type="Proteomes" id="UP001488838">
    <property type="component" value="Unassembled WGS sequence"/>
</dbReference>
<protein>
    <recommendedName>
        <fullName evidence="2">arylamine N-acetyltransferase</fullName>
        <ecNumber evidence="2">2.3.1.5</ecNumber>
    </recommendedName>
</protein>
<dbReference type="Pfam" id="PF00797">
    <property type="entry name" value="Acetyltransf_2"/>
    <property type="match status" value="2"/>
</dbReference>
<comment type="similarity">
    <text evidence="1 5">Belongs to the arylamine N-acetyltransferase family.</text>
</comment>
<evidence type="ECO:0000256" key="3">
    <source>
        <dbReference type="ARBA" id="ARBA00022679"/>
    </source>
</evidence>
<evidence type="ECO:0000256" key="5">
    <source>
        <dbReference type="RuleBase" id="RU003452"/>
    </source>
</evidence>
<feature type="non-terminal residue" evidence="6">
    <location>
        <position position="1"/>
    </location>
</feature>
<evidence type="ECO:0000256" key="1">
    <source>
        <dbReference type="ARBA" id="ARBA00006547"/>
    </source>
</evidence>
<comment type="caution">
    <text evidence="6">The sequence shown here is derived from an EMBL/GenBank/DDBJ whole genome shotgun (WGS) entry which is preliminary data.</text>
</comment>
<feature type="non-terminal residue" evidence="6">
    <location>
        <position position="583"/>
    </location>
</feature>
<proteinExistence type="inferred from homology"/>
<dbReference type="InterPro" id="IPR053710">
    <property type="entry name" value="Arylamine_NAT_domain_sf"/>
</dbReference>
<organism evidence="6 7">
    <name type="scientific">Myodes glareolus</name>
    <name type="common">Bank vole</name>
    <name type="synonym">Clethrionomys glareolus</name>
    <dbReference type="NCBI Taxonomy" id="447135"/>
    <lineage>
        <taxon>Eukaryota</taxon>
        <taxon>Metazoa</taxon>
        <taxon>Chordata</taxon>
        <taxon>Craniata</taxon>
        <taxon>Vertebrata</taxon>
        <taxon>Euteleostomi</taxon>
        <taxon>Mammalia</taxon>
        <taxon>Eutheria</taxon>
        <taxon>Euarchontoglires</taxon>
        <taxon>Glires</taxon>
        <taxon>Rodentia</taxon>
        <taxon>Myomorpha</taxon>
        <taxon>Muroidea</taxon>
        <taxon>Cricetidae</taxon>
        <taxon>Arvicolinae</taxon>
        <taxon>Myodes</taxon>
    </lineage>
</organism>
<gene>
    <name evidence="6" type="ORF">U0070_001305</name>
</gene>
<dbReference type="PANTHER" id="PTHR11786:SF8">
    <property type="entry name" value="ARYLAMINE N-ACETYLTRANSFERASE 1"/>
    <property type="match status" value="1"/>
</dbReference>
<dbReference type="PRINTS" id="PR01543">
    <property type="entry name" value="ANATRNSFRASE"/>
</dbReference>
<evidence type="ECO:0000313" key="7">
    <source>
        <dbReference type="Proteomes" id="UP001488838"/>
    </source>
</evidence>
<dbReference type="Gene3D" id="3.30.2140.20">
    <property type="match status" value="2"/>
</dbReference>
<dbReference type="PANTHER" id="PTHR11786">
    <property type="entry name" value="N-HYDROXYARYLAMINE O-ACETYLTRANSFERASE"/>
    <property type="match status" value="1"/>
</dbReference>
<reference evidence="6 7" key="1">
    <citation type="journal article" date="2023" name="bioRxiv">
        <title>Conserved and derived expression patterns and positive selection on dental genes reveal complex evolutionary context of ever-growing rodent molars.</title>
        <authorList>
            <person name="Calamari Z.T."/>
            <person name="Song A."/>
            <person name="Cohen E."/>
            <person name="Akter M."/>
            <person name="Roy R.D."/>
            <person name="Hallikas O."/>
            <person name="Christensen M.M."/>
            <person name="Li P."/>
            <person name="Marangoni P."/>
            <person name="Jernvall J."/>
            <person name="Klein O.D."/>
        </authorList>
    </citation>
    <scope>NUCLEOTIDE SEQUENCE [LARGE SCALE GENOMIC DNA]</scope>
    <source>
        <strain evidence="6">V071</strain>
    </source>
</reference>
<evidence type="ECO:0000313" key="6">
    <source>
        <dbReference type="EMBL" id="KAK7807502.1"/>
    </source>
</evidence>
<dbReference type="InterPro" id="IPR038765">
    <property type="entry name" value="Papain-like_cys_pep_sf"/>
</dbReference>